<evidence type="ECO:0000313" key="1">
    <source>
        <dbReference type="EMBL" id="OKY77647.1"/>
    </source>
</evidence>
<reference evidence="1" key="1">
    <citation type="submission" date="2016-12" db="EMBL/GenBank/DDBJ databases">
        <title>Discovery of methanogenic haloarchaea.</title>
        <authorList>
            <person name="Sorokin D.Y."/>
            <person name="Makarova K.S."/>
            <person name="Abbas B."/>
            <person name="Ferrer M."/>
            <person name="Golyshin P.N."/>
        </authorList>
    </citation>
    <scope>NUCLEOTIDE SEQUENCE [LARGE SCALE GENOMIC DNA]</scope>
    <source>
        <strain evidence="1">HMET1</strain>
    </source>
</reference>
<gene>
    <name evidence="1" type="ORF">BTN85_0115</name>
</gene>
<dbReference type="EMBL" id="MSDW01000001">
    <property type="protein sequence ID" value="OKY77647.1"/>
    <property type="molecule type" value="Genomic_DNA"/>
</dbReference>
<organism evidence="1 2">
    <name type="scientific">Methanohalarchaeum thermophilum</name>
    <dbReference type="NCBI Taxonomy" id="1903181"/>
    <lineage>
        <taxon>Archaea</taxon>
        <taxon>Methanobacteriati</taxon>
        <taxon>Methanobacteriota</taxon>
        <taxon>Methanonatronarchaeia</taxon>
        <taxon>Methanonatronarchaeales</taxon>
        <taxon>Methanonatronarchaeaceae</taxon>
        <taxon>Candidatus Methanohalarchaeum</taxon>
    </lineage>
</organism>
<sequence>MAEPFEAFHKEAGSFWCGQVVDASGVERSLRIKRLHEKSRDEVEFVKRPRSLWM</sequence>
<dbReference type="Proteomes" id="UP000185744">
    <property type="component" value="Unassembled WGS sequence"/>
</dbReference>
<protein>
    <submittedName>
        <fullName evidence="1">Uncharacterized protein</fullName>
    </submittedName>
</protein>
<keyword evidence="2" id="KW-1185">Reference proteome</keyword>
<evidence type="ECO:0000313" key="2">
    <source>
        <dbReference type="Proteomes" id="UP000185744"/>
    </source>
</evidence>
<name>A0A1Q6DTH4_METT1</name>
<dbReference type="InParanoid" id="A0A1Q6DTH4"/>
<proteinExistence type="predicted"/>
<dbReference type="AlphaFoldDB" id="A0A1Q6DTH4"/>
<comment type="caution">
    <text evidence="1">The sequence shown here is derived from an EMBL/GenBank/DDBJ whole genome shotgun (WGS) entry which is preliminary data.</text>
</comment>
<accession>A0A1Q6DTH4</accession>